<name>A0A485CGA2_RAOPL</name>
<gene>
    <name evidence="1" type="ORF">NCTC12998_05790</name>
</gene>
<sequence>MKPRAGKLSDLARAYVINKNPDVLQEYRQQARSLTTIEHRLEKLKDRGATPQELMLLREGLQIADELQDEQQAALASIERGADSEALTLLYGKPYEQGA</sequence>
<evidence type="ECO:0000313" key="2">
    <source>
        <dbReference type="Proteomes" id="UP000345637"/>
    </source>
</evidence>
<reference evidence="1 2" key="1">
    <citation type="submission" date="2019-03" db="EMBL/GenBank/DDBJ databases">
        <authorList>
            <consortium name="Pathogen Informatics"/>
        </authorList>
    </citation>
    <scope>NUCLEOTIDE SEQUENCE [LARGE SCALE GENOMIC DNA]</scope>
    <source>
        <strain evidence="1 2">NCTC12998</strain>
    </source>
</reference>
<dbReference type="EMBL" id="CAADJE010000027">
    <property type="protein sequence ID" value="VFS83687.1"/>
    <property type="molecule type" value="Genomic_DNA"/>
</dbReference>
<dbReference type="AlphaFoldDB" id="A0A485CGA2"/>
<accession>A0A485CGA2</accession>
<protein>
    <submittedName>
        <fullName evidence="1">Uncharacterized protein</fullName>
    </submittedName>
</protein>
<evidence type="ECO:0000313" key="1">
    <source>
        <dbReference type="EMBL" id="VFS83687.1"/>
    </source>
</evidence>
<organism evidence="1 2">
    <name type="scientific">Raoultella planticola</name>
    <name type="common">Klebsiella planticola</name>
    <dbReference type="NCBI Taxonomy" id="575"/>
    <lineage>
        <taxon>Bacteria</taxon>
        <taxon>Pseudomonadati</taxon>
        <taxon>Pseudomonadota</taxon>
        <taxon>Gammaproteobacteria</taxon>
        <taxon>Enterobacterales</taxon>
        <taxon>Enterobacteriaceae</taxon>
        <taxon>Klebsiella/Raoultella group</taxon>
        <taxon>Raoultella</taxon>
    </lineage>
</organism>
<proteinExistence type="predicted"/>
<dbReference type="Proteomes" id="UP000345637">
    <property type="component" value="Unassembled WGS sequence"/>
</dbReference>